<sequence>MKGEGYLDYEMENGTHVGIRFEKDTFGGGRDEPASCECEIVEVVMPDGTTVDAAAIETQLYDKFLDAVYEGGEAVYYDEWEAD</sequence>
<name>A0A6M3LP61_9ZZZZ</name>
<dbReference type="EMBL" id="MT143299">
    <property type="protein sequence ID" value="QJA95254.1"/>
    <property type="molecule type" value="Genomic_DNA"/>
</dbReference>
<dbReference type="AlphaFoldDB" id="A0A6M3LP61"/>
<protein>
    <submittedName>
        <fullName evidence="1">Uncharacterized protein</fullName>
    </submittedName>
</protein>
<evidence type="ECO:0000313" key="1">
    <source>
        <dbReference type="EMBL" id="QJA95254.1"/>
    </source>
</evidence>
<reference evidence="1" key="1">
    <citation type="submission" date="2020-03" db="EMBL/GenBank/DDBJ databases">
        <title>The deep terrestrial virosphere.</title>
        <authorList>
            <person name="Holmfeldt K."/>
            <person name="Nilsson E."/>
            <person name="Simone D."/>
            <person name="Lopez-Fernandez M."/>
            <person name="Wu X."/>
            <person name="de Brujin I."/>
            <person name="Lundin D."/>
            <person name="Andersson A."/>
            <person name="Bertilsson S."/>
            <person name="Dopson M."/>
        </authorList>
    </citation>
    <scope>NUCLEOTIDE SEQUENCE</scope>
    <source>
        <strain evidence="1">MM415B05509</strain>
    </source>
</reference>
<proteinExistence type="predicted"/>
<accession>A0A6M3LP61</accession>
<organism evidence="1">
    <name type="scientific">viral metagenome</name>
    <dbReference type="NCBI Taxonomy" id="1070528"/>
    <lineage>
        <taxon>unclassified sequences</taxon>
        <taxon>metagenomes</taxon>
        <taxon>organismal metagenomes</taxon>
    </lineage>
</organism>
<gene>
    <name evidence="1" type="ORF">MM415B05509_0004</name>
</gene>